<evidence type="ECO:0000256" key="4">
    <source>
        <dbReference type="ARBA" id="ARBA00018070"/>
    </source>
</evidence>
<organism evidence="12 13">
    <name type="scientific">Trichostrongylus colubriformis</name>
    <name type="common">Black scour worm</name>
    <dbReference type="NCBI Taxonomy" id="6319"/>
    <lineage>
        <taxon>Eukaryota</taxon>
        <taxon>Metazoa</taxon>
        <taxon>Ecdysozoa</taxon>
        <taxon>Nematoda</taxon>
        <taxon>Chromadorea</taxon>
        <taxon>Rhabditida</taxon>
        <taxon>Rhabditina</taxon>
        <taxon>Rhabditomorpha</taxon>
        <taxon>Strongyloidea</taxon>
        <taxon>Trichostrongylidae</taxon>
        <taxon>Trichostrongylus</taxon>
    </lineage>
</organism>
<name>A0AAN8FAB0_TRICO</name>
<evidence type="ECO:0000256" key="6">
    <source>
        <dbReference type="ARBA" id="ARBA00022824"/>
    </source>
</evidence>
<evidence type="ECO:0000256" key="8">
    <source>
        <dbReference type="ARBA" id="ARBA00023055"/>
    </source>
</evidence>
<proteinExistence type="inferred from homology"/>
<reference evidence="12 13" key="1">
    <citation type="submission" date="2019-10" db="EMBL/GenBank/DDBJ databases">
        <title>Assembly and Annotation for the nematode Trichostrongylus colubriformis.</title>
        <authorList>
            <person name="Martin J."/>
        </authorList>
    </citation>
    <scope>NUCLEOTIDE SEQUENCE [LARGE SCALE GENOMIC DNA]</scope>
    <source>
        <strain evidence="12">G859</strain>
        <tissue evidence="12">Whole worm</tissue>
    </source>
</reference>
<dbReference type="GO" id="GO:0061709">
    <property type="term" value="P:reticulophagy"/>
    <property type="evidence" value="ECO:0007669"/>
    <property type="project" value="TreeGrafter"/>
</dbReference>
<protein>
    <recommendedName>
        <fullName evidence="4">Autophagy-related protein 2</fullName>
    </recommendedName>
</protein>
<evidence type="ECO:0000256" key="9">
    <source>
        <dbReference type="ARBA" id="ARBA00023136"/>
    </source>
</evidence>
<keyword evidence="7" id="KW-0072">Autophagy</keyword>
<evidence type="ECO:0000256" key="11">
    <source>
        <dbReference type="ARBA" id="ARBA00024615"/>
    </source>
</evidence>
<keyword evidence="8" id="KW-0445">Lipid transport</keyword>
<evidence type="ECO:0000313" key="13">
    <source>
        <dbReference type="Proteomes" id="UP001331761"/>
    </source>
</evidence>
<keyword evidence="6" id="KW-0256">Endoplasmic reticulum</keyword>
<dbReference type="GO" id="GO:0005789">
    <property type="term" value="C:endoplasmic reticulum membrane"/>
    <property type="evidence" value="ECO:0007669"/>
    <property type="project" value="UniProtKB-SubCell"/>
</dbReference>
<comment type="subcellular location">
    <subcellularLocation>
        <location evidence="1">Endoplasmic reticulum membrane</location>
        <topology evidence="1">Peripheral membrane protein</topology>
    </subcellularLocation>
    <subcellularLocation>
        <location evidence="2">Preautophagosomal structure membrane</location>
        <topology evidence="2">Peripheral membrane protein</topology>
    </subcellularLocation>
</comment>
<evidence type="ECO:0000256" key="7">
    <source>
        <dbReference type="ARBA" id="ARBA00023006"/>
    </source>
</evidence>
<keyword evidence="5" id="KW-0813">Transport</keyword>
<evidence type="ECO:0000256" key="2">
    <source>
        <dbReference type="ARBA" id="ARBA00004623"/>
    </source>
</evidence>
<dbReference type="PANTHER" id="PTHR13190">
    <property type="entry name" value="AUTOPHAGY-RELATED 2, ISOFORM A"/>
    <property type="match status" value="1"/>
</dbReference>
<dbReference type="GO" id="GO:0000045">
    <property type="term" value="P:autophagosome assembly"/>
    <property type="evidence" value="ECO:0007669"/>
    <property type="project" value="TreeGrafter"/>
</dbReference>
<dbReference type="PANTHER" id="PTHR13190:SF1">
    <property type="entry name" value="AUTOPHAGY-RELATED 2, ISOFORM A"/>
    <property type="match status" value="1"/>
</dbReference>
<dbReference type="EMBL" id="WIXE01012394">
    <property type="protein sequence ID" value="KAK5975966.1"/>
    <property type="molecule type" value="Genomic_DNA"/>
</dbReference>
<comment type="catalytic activity">
    <reaction evidence="10">
        <text>a 1,2-diacyl-sn-glycero-3-phospho-L-serine(in) = a 1,2-diacyl-sn-glycero-3-phospho-L-serine(out)</text>
        <dbReference type="Rhea" id="RHEA:38663"/>
        <dbReference type="ChEBI" id="CHEBI:57262"/>
    </reaction>
</comment>
<dbReference type="Proteomes" id="UP001331761">
    <property type="component" value="Unassembled WGS sequence"/>
</dbReference>
<keyword evidence="9" id="KW-0472">Membrane</keyword>
<dbReference type="GO" id="GO:0061723">
    <property type="term" value="P:glycophagy"/>
    <property type="evidence" value="ECO:0007669"/>
    <property type="project" value="TreeGrafter"/>
</dbReference>
<evidence type="ECO:0000256" key="5">
    <source>
        <dbReference type="ARBA" id="ARBA00022448"/>
    </source>
</evidence>
<dbReference type="AlphaFoldDB" id="A0AAN8FAB0"/>
<sequence>MGEPFRITKVDAERELMSSPVKFAELVGESRLIFRIKNSDAVADKKDNRVEIESFFTGLHCFILPSQIDILKRKTSWFFNSVSLSQTEKLDDFGTWSRRDDFYEFDSLNLEDNRTLRRLSEACHENYNTLKGKSSKKEITVLSAKIGTVLIYIPHTDTMSAEYVKTLDNGCHEAIDHILEESEAFFANAADVSVKPLNLHIVRNMLDKLYCKDHLRIVGTSVEFNYQMEKSSASMETKAKLIFPNLDVIEYLTPESNPREPQNCHVSLIDFSNYENSDHEPQLKMIFSSPAGGEGSRAYVYVGKCRCELDLSIIDRIADLFEVRPFFDLPSYQRSRLDSIVREDPLQLRDDLFNVPISIEQHSRFMIVL</sequence>
<dbReference type="InterPro" id="IPR026849">
    <property type="entry name" value="ATG2"/>
</dbReference>
<dbReference type="GO" id="GO:0034727">
    <property type="term" value="P:piecemeal microautophagy of the nucleus"/>
    <property type="evidence" value="ECO:0007669"/>
    <property type="project" value="TreeGrafter"/>
</dbReference>
<feature type="non-terminal residue" evidence="12">
    <location>
        <position position="369"/>
    </location>
</feature>
<dbReference type="GO" id="GO:0006869">
    <property type="term" value="P:lipid transport"/>
    <property type="evidence" value="ECO:0007669"/>
    <property type="project" value="UniProtKB-KW"/>
</dbReference>
<dbReference type="GO" id="GO:0000422">
    <property type="term" value="P:autophagy of mitochondrion"/>
    <property type="evidence" value="ECO:0007669"/>
    <property type="project" value="TreeGrafter"/>
</dbReference>
<accession>A0AAN8FAB0</accession>
<dbReference type="GO" id="GO:0034045">
    <property type="term" value="C:phagophore assembly site membrane"/>
    <property type="evidence" value="ECO:0007669"/>
    <property type="project" value="UniProtKB-SubCell"/>
</dbReference>
<gene>
    <name evidence="12" type="ORF">GCK32_004807</name>
</gene>
<evidence type="ECO:0000256" key="1">
    <source>
        <dbReference type="ARBA" id="ARBA00004406"/>
    </source>
</evidence>
<evidence type="ECO:0000256" key="3">
    <source>
        <dbReference type="ARBA" id="ARBA00009714"/>
    </source>
</evidence>
<evidence type="ECO:0000256" key="10">
    <source>
        <dbReference type="ARBA" id="ARBA00024479"/>
    </source>
</evidence>
<evidence type="ECO:0000313" key="12">
    <source>
        <dbReference type="EMBL" id="KAK5975966.1"/>
    </source>
</evidence>
<dbReference type="GO" id="GO:0043495">
    <property type="term" value="F:protein-membrane adaptor activity"/>
    <property type="evidence" value="ECO:0007669"/>
    <property type="project" value="TreeGrafter"/>
</dbReference>
<comment type="similarity">
    <text evidence="3">Belongs to the ATG2 family.</text>
</comment>
<dbReference type="GO" id="GO:0061908">
    <property type="term" value="C:phagophore"/>
    <property type="evidence" value="ECO:0007669"/>
    <property type="project" value="TreeGrafter"/>
</dbReference>
<keyword evidence="13" id="KW-1185">Reference proteome</keyword>
<dbReference type="GO" id="GO:0032266">
    <property type="term" value="F:phosphatidylinositol-3-phosphate binding"/>
    <property type="evidence" value="ECO:0007669"/>
    <property type="project" value="TreeGrafter"/>
</dbReference>
<comment type="catalytic activity">
    <reaction evidence="11">
        <text>a 1,2-diacyl-sn-glycero-3-phosphoethanolamine(in) = a 1,2-diacyl-sn-glycero-3-phosphoethanolamine(out)</text>
        <dbReference type="Rhea" id="RHEA:38895"/>
        <dbReference type="ChEBI" id="CHEBI:64612"/>
    </reaction>
</comment>
<comment type="caution">
    <text evidence="12">The sequence shown here is derived from an EMBL/GenBank/DDBJ whole genome shotgun (WGS) entry which is preliminary data.</text>
</comment>